<sequence length="124" mass="14359">MKRIAFILLLIVSALLWGYMPPTDYVETNDRVFTNVGQQVELQERLIDDEPNPLFVKYRNANSRVWTENGDDWEVVWRRVGIPASEQVMATGVSSCKAEERQPIYVRVRIEEARTILPVPEEVP</sequence>
<accession>A0A0F9LAJ6</accession>
<comment type="caution">
    <text evidence="1">The sequence shown here is derived from an EMBL/GenBank/DDBJ whole genome shotgun (WGS) entry which is preliminary data.</text>
</comment>
<dbReference type="AlphaFoldDB" id="A0A0F9LAJ6"/>
<dbReference type="EMBL" id="LAZR01006471">
    <property type="protein sequence ID" value="KKM91894.1"/>
    <property type="molecule type" value="Genomic_DNA"/>
</dbReference>
<protein>
    <submittedName>
        <fullName evidence="1">Uncharacterized protein</fullName>
    </submittedName>
</protein>
<name>A0A0F9LAJ6_9ZZZZ</name>
<proteinExistence type="predicted"/>
<gene>
    <name evidence="1" type="ORF">LCGC14_1223930</name>
</gene>
<evidence type="ECO:0000313" key="1">
    <source>
        <dbReference type="EMBL" id="KKM91894.1"/>
    </source>
</evidence>
<organism evidence="1">
    <name type="scientific">marine sediment metagenome</name>
    <dbReference type="NCBI Taxonomy" id="412755"/>
    <lineage>
        <taxon>unclassified sequences</taxon>
        <taxon>metagenomes</taxon>
        <taxon>ecological metagenomes</taxon>
    </lineage>
</organism>
<reference evidence="1" key="1">
    <citation type="journal article" date="2015" name="Nature">
        <title>Complex archaea that bridge the gap between prokaryotes and eukaryotes.</title>
        <authorList>
            <person name="Spang A."/>
            <person name="Saw J.H."/>
            <person name="Jorgensen S.L."/>
            <person name="Zaremba-Niedzwiedzka K."/>
            <person name="Martijn J."/>
            <person name="Lind A.E."/>
            <person name="van Eijk R."/>
            <person name="Schleper C."/>
            <person name="Guy L."/>
            <person name="Ettema T.J."/>
        </authorList>
    </citation>
    <scope>NUCLEOTIDE SEQUENCE</scope>
</reference>